<proteinExistence type="predicted"/>
<feature type="compositionally biased region" description="Basic and acidic residues" evidence="1">
    <location>
        <begin position="1"/>
        <end position="21"/>
    </location>
</feature>
<keyword evidence="3" id="KW-1185">Reference proteome</keyword>
<feature type="region of interest" description="Disordered" evidence="1">
    <location>
        <begin position="1"/>
        <end position="132"/>
    </location>
</feature>
<feature type="region of interest" description="Disordered" evidence="1">
    <location>
        <begin position="494"/>
        <end position="587"/>
    </location>
</feature>
<feature type="region of interest" description="Disordered" evidence="1">
    <location>
        <begin position="351"/>
        <end position="391"/>
    </location>
</feature>
<gene>
    <name evidence="2" type="ORF">XA68_16355</name>
</gene>
<dbReference type="AlphaFoldDB" id="A0A2A9P6K6"/>
<feature type="compositionally biased region" description="Polar residues" evidence="1">
    <location>
        <begin position="535"/>
        <end position="550"/>
    </location>
</feature>
<accession>A0A2A9P6K6</accession>
<feature type="compositionally biased region" description="Basic and acidic residues" evidence="1">
    <location>
        <begin position="78"/>
        <end position="87"/>
    </location>
</feature>
<dbReference type="STRING" id="268505.A0A2A9P6K6"/>
<feature type="compositionally biased region" description="Basic and acidic residues" evidence="1">
    <location>
        <begin position="494"/>
        <end position="523"/>
    </location>
</feature>
<feature type="compositionally biased region" description="Low complexity" evidence="1">
    <location>
        <begin position="66"/>
        <end position="77"/>
    </location>
</feature>
<evidence type="ECO:0000313" key="2">
    <source>
        <dbReference type="EMBL" id="PFH56533.1"/>
    </source>
</evidence>
<feature type="region of interest" description="Disordered" evidence="1">
    <location>
        <begin position="178"/>
        <end position="200"/>
    </location>
</feature>
<feature type="region of interest" description="Disordered" evidence="1">
    <location>
        <begin position="408"/>
        <end position="433"/>
    </location>
</feature>
<reference evidence="2 3" key="2">
    <citation type="journal article" date="2017" name="Sci. Rep.">
        <title>Ant-infecting Ophiocordyceps genomes reveal a high diversity of potential behavioral manipulation genes and a possible major role for enterotoxins.</title>
        <authorList>
            <person name="de Bekker C."/>
            <person name="Ohm R.A."/>
            <person name="Evans H.C."/>
            <person name="Brachmann A."/>
            <person name="Hughes D.P."/>
        </authorList>
    </citation>
    <scope>NUCLEOTIDE SEQUENCE [LARGE SCALE GENOMIC DNA]</scope>
    <source>
        <strain evidence="2 3">SC16a</strain>
    </source>
</reference>
<dbReference type="OrthoDB" id="2537141at2759"/>
<name>A0A2A9P6K6_OPHUN</name>
<feature type="region of interest" description="Disordered" evidence="1">
    <location>
        <begin position="627"/>
        <end position="660"/>
    </location>
</feature>
<comment type="caution">
    <text evidence="2">The sequence shown here is derived from an EMBL/GenBank/DDBJ whole genome shotgun (WGS) entry which is preliminary data.</text>
</comment>
<dbReference type="EMBL" id="LAZP02000559">
    <property type="protein sequence ID" value="PFH56533.1"/>
    <property type="molecule type" value="Genomic_DNA"/>
</dbReference>
<protein>
    <submittedName>
        <fullName evidence="2">Uncharacterized protein</fullName>
    </submittedName>
</protein>
<organism evidence="2 3">
    <name type="scientific">Ophiocordyceps unilateralis</name>
    <name type="common">Zombie-ant fungus</name>
    <name type="synonym">Torrubia unilateralis</name>
    <dbReference type="NCBI Taxonomy" id="268505"/>
    <lineage>
        <taxon>Eukaryota</taxon>
        <taxon>Fungi</taxon>
        <taxon>Dikarya</taxon>
        <taxon>Ascomycota</taxon>
        <taxon>Pezizomycotina</taxon>
        <taxon>Sordariomycetes</taxon>
        <taxon>Hypocreomycetidae</taxon>
        <taxon>Hypocreales</taxon>
        <taxon>Ophiocordycipitaceae</taxon>
        <taxon>Ophiocordyceps</taxon>
    </lineage>
</organism>
<feature type="compositionally biased region" description="Basic and acidic residues" evidence="1">
    <location>
        <begin position="640"/>
        <end position="654"/>
    </location>
</feature>
<feature type="compositionally biased region" description="Basic and acidic residues" evidence="1">
    <location>
        <begin position="564"/>
        <end position="580"/>
    </location>
</feature>
<reference evidence="2 3" key="1">
    <citation type="journal article" date="2015" name="BMC Genomics">
        <title>Gene expression during zombie ant biting behavior reflects the complexity underlying fungal parasitic behavioral manipulation.</title>
        <authorList>
            <person name="de Bekker C."/>
            <person name="Ohm R.A."/>
            <person name="Loreto R.G."/>
            <person name="Sebastian A."/>
            <person name="Albert I."/>
            <person name="Merrow M."/>
            <person name="Brachmann A."/>
            <person name="Hughes D.P."/>
        </authorList>
    </citation>
    <scope>NUCLEOTIDE SEQUENCE [LARGE SCALE GENOMIC DNA]</scope>
    <source>
        <strain evidence="2 3">SC16a</strain>
    </source>
</reference>
<feature type="compositionally biased region" description="Basic and acidic residues" evidence="1">
    <location>
        <begin position="123"/>
        <end position="132"/>
    </location>
</feature>
<sequence length="685" mass="76271">MGRHESEREHCIRSWLEHIDTPGRLSPDQPAKVDSQSPWRPHHLLPPEARPMRQDTQSPNLFVRDSPLLSISSASRASESRYNDYGKKPRRKTRPDRYESRKRNAPSAATGETRSKKRRKEKERRLRSEREVMDNFASHAIASDRLTPKLRPGSFLNGRSSVAAQPADLAFYHLADVAKPDQGSQRPRESRRCSNQSRAARDLQDDADFFANVKANKKKHVIVIGSDRVDNSDARCSGHGTSTSRPATASHVGTVDYGATSSQRAVLGRSSISTSPLSVSCQSDRVVTPVSRRRIPKWRSLDETGHQVPPACADVDARRRHDTDQEGLVNQDSYRDQGIMVDTRRRGYQDKGVMVSPGLGLGPLPGARRRHDAASLRQGREAPQLQSFDSGGDGDAWISRSRAPVVTVQSSSFPKDEASATCKQRGVPTMPGLGPTTHDGVRQLAGYDIAQSPPALGGSSGAAFMQRGVPAIPGPRPSTHDGVGQFGAYDTLDKLQPRSTSDGHRRYQYHGDRQPMQWPRHDPIALQPPDPWQSAPDTTSARAPFSSMNWKPQPGFHVTTGVHTSRDDRPRSRQLMHEADESPQELITRLDREARHQVEASSRYERHAGEDGLVDWHEVDLQPYELDRGESVASQARTGRRQDPRDAIKPRTRVESATSRPRRWDGAYDLGTVDLAGFWRPNYLG</sequence>
<evidence type="ECO:0000256" key="1">
    <source>
        <dbReference type="SAM" id="MobiDB-lite"/>
    </source>
</evidence>
<dbReference type="Proteomes" id="UP000037136">
    <property type="component" value="Unassembled WGS sequence"/>
</dbReference>
<evidence type="ECO:0000313" key="3">
    <source>
        <dbReference type="Proteomes" id="UP000037136"/>
    </source>
</evidence>